<name>A0ABT6Y3P5_9BACT</name>
<dbReference type="RefSeq" id="WP_283343432.1">
    <property type="nucleotide sequence ID" value="NZ_JASHIF010000002.1"/>
</dbReference>
<keyword evidence="2" id="KW-1185">Reference proteome</keyword>
<gene>
    <name evidence="1" type="ORF">QM524_03050</name>
</gene>
<protein>
    <submittedName>
        <fullName evidence="1">Uncharacterized protein</fullName>
    </submittedName>
</protein>
<organism evidence="1 2">
    <name type="scientific">Flectobacillus roseus</name>
    <dbReference type="NCBI Taxonomy" id="502259"/>
    <lineage>
        <taxon>Bacteria</taxon>
        <taxon>Pseudomonadati</taxon>
        <taxon>Bacteroidota</taxon>
        <taxon>Cytophagia</taxon>
        <taxon>Cytophagales</taxon>
        <taxon>Flectobacillaceae</taxon>
        <taxon>Flectobacillus</taxon>
    </lineage>
</organism>
<dbReference type="EMBL" id="JASHIF010000002">
    <property type="protein sequence ID" value="MDI9858180.1"/>
    <property type="molecule type" value="Genomic_DNA"/>
</dbReference>
<accession>A0ABT6Y3P5</accession>
<proteinExistence type="predicted"/>
<evidence type="ECO:0000313" key="2">
    <source>
        <dbReference type="Proteomes" id="UP001236507"/>
    </source>
</evidence>
<dbReference type="Proteomes" id="UP001236507">
    <property type="component" value="Unassembled WGS sequence"/>
</dbReference>
<comment type="caution">
    <text evidence="1">The sequence shown here is derived from an EMBL/GenBank/DDBJ whole genome shotgun (WGS) entry which is preliminary data.</text>
</comment>
<sequence length="211" mass="24384">MFGQTVKVKSDSTKFNKIVFENTSSFQFDGTKPIGKGWDILEKQFPDNQFVAWGEYHNSKQLSQLSSYVLEAASKNGFKNWCVETSPFVAKELKQISRTKNPVDSIIKLSKDKGKYGTFPFFRTKEDAEMLVVANKYNYNIWGIDQEYQMAFTYVINKAFHLQSPNFKARYQAVYDSLIAKWWMPKVKLLDSLKKGITQPELKAALEDIKI</sequence>
<reference evidence="1 2" key="1">
    <citation type="submission" date="2023-05" db="EMBL/GenBank/DDBJ databases">
        <title>Novel species of genus Flectobacillus isolated from stream in China.</title>
        <authorList>
            <person name="Lu H."/>
        </authorList>
    </citation>
    <scope>NUCLEOTIDE SEQUENCE [LARGE SCALE GENOMIC DNA]</scope>
    <source>
        <strain evidence="1 2">KCTC 42575</strain>
    </source>
</reference>
<evidence type="ECO:0000313" key="1">
    <source>
        <dbReference type="EMBL" id="MDI9858180.1"/>
    </source>
</evidence>